<sequence>MAVYHIILFKLKPNINPSTLSELKMAVLDMVGKVPGLQRVDIGPPHSITAHRALGFDMALVAVLDKPETIKAYAEHPEHLKVHKLRAGLCTETLAYDLEFAQ</sequence>
<evidence type="ECO:0000313" key="3">
    <source>
        <dbReference type="Proteomes" id="UP000184330"/>
    </source>
</evidence>
<reference evidence="2 3" key="1">
    <citation type="submission" date="2016-03" db="EMBL/GenBank/DDBJ databases">
        <authorList>
            <person name="Ploux O."/>
        </authorList>
    </citation>
    <scope>NUCLEOTIDE SEQUENCE [LARGE SCALE GENOMIC DNA]</scope>
    <source>
        <strain evidence="2 3">UAMH 11012</strain>
    </source>
</reference>
<dbReference type="InterPro" id="IPR013097">
    <property type="entry name" value="Dabb"/>
</dbReference>
<dbReference type="PANTHER" id="PTHR37832:SF1">
    <property type="entry name" value="STRESS-RESPONSE A_B BARREL DOMAIN-CONTAINING PROTEIN"/>
    <property type="match status" value="1"/>
</dbReference>
<dbReference type="SMART" id="SM00886">
    <property type="entry name" value="Dabb"/>
    <property type="match status" value="1"/>
</dbReference>
<evidence type="ECO:0000313" key="2">
    <source>
        <dbReference type="EMBL" id="CZR60167.1"/>
    </source>
</evidence>
<feature type="domain" description="Stress-response A/B barrel" evidence="1">
    <location>
        <begin position="3"/>
        <end position="98"/>
    </location>
</feature>
<dbReference type="EMBL" id="FJOG01000015">
    <property type="protein sequence ID" value="CZR60167.1"/>
    <property type="molecule type" value="Genomic_DNA"/>
</dbReference>
<dbReference type="Gene3D" id="3.30.70.100">
    <property type="match status" value="1"/>
</dbReference>
<accession>A0A1L7X594</accession>
<organism evidence="2 3">
    <name type="scientific">Phialocephala subalpina</name>
    <dbReference type="NCBI Taxonomy" id="576137"/>
    <lineage>
        <taxon>Eukaryota</taxon>
        <taxon>Fungi</taxon>
        <taxon>Dikarya</taxon>
        <taxon>Ascomycota</taxon>
        <taxon>Pezizomycotina</taxon>
        <taxon>Leotiomycetes</taxon>
        <taxon>Helotiales</taxon>
        <taxon>Mollisiaceae</taxon>
        <taxon>Phialocephala</taxon>
        <taxon>Phialocephala fortinii species complex</taxon>
    </lineage>
</organism>
<dbReference type="AlphaFoldDB" id="A0A1L7X594"/>
<dbReference type="InterPro" id="IPR011008">
    <property type="entry name" value="Dimeric_a/b-barrel"/>
</dbReference>
<gene>
    <name evidence="2" type="ORF">PAC_10063</name>
</gene>
<protein>
    <recommendedName>
        <fullName evidence="1">Stress-response A/B barrel domain-containing protein</fullName>
    </recommendedName>
</protein>
<dbReference type="OrthoDB" id="42919at2759"/>
<proteinExistence type="predicted"/>
<dbReference type="PROSITE" id="PS51502">
    <property type="entry name" value="S_R_A_B_BARREL"/>
    <property type="match status" value="1"/>
</dbReference>
<keyword evidence="3" id="KW-1185">Reference proteome</keyword>
<name>A0A1L7X594_9HELO</name>
<dbReference type="Proteomes" id="UP000184330">
    <property type="component" value="Unassembled WGS sequence"/>
</dbReference>
<evidence type="ECO:0000259" key="1">
    <source>
        <dbReference type="PROSITE" id="PS51502"/>
    </source>
</evidence>
<dbReference type="SUPFAM" id="SSF54909">
    <property type="entry name" value="Dimeric alpha+beta barrel"/>
    <property type="match status" value="1"/>
</dbReference>
<dbReference type="STRING" id="576137.A0A1L7X594"/>
<dbReference type="Pfam" id="PF07876">
    <property type="entry name" value="Dabb"/>
    <property type="match status" value="1"/>
</dbReference>
<dbReference type="PANTHER" id="PTHR37832">
    <property type="entry name" value="BLL2683 PROTEIN"/>
    <property type="match status" value="1"/>
</dbReference>